<dbReference type="Gene3D" id="3.40.640.10">
    <property type="entry name" value="Type I PLP-dependent aspartate aminotransferase-like (Major domain)"/>
    <property type="match status" value="1"/>
</dbReference>
<organism evidence="6 7">
    <name type="scientific">Nocardiopsis tropica</name>
    <dbReference type="NCBI Taxonomy" id="109330"/>
    <lineage>
        <taxon>Bacteria</taxon>
        <taxon>Bacillati</taxon>
        <taxon>Actinomycetota</taxon>
        <taxon>Actinomycetes</taxon>
        <taxon>Streptosporangiales</taxon>
        <taxon>Nocardiopsidaceae</taxon>
        <taxon>Nocardiopsis</taxon>
    </lineage>
</organism>
<dbReference type="InterPro" id="IPR000192">
    <property type="entry name" value="Aminotrans_V_dom"/>
</dbReference>
<dbReference type="PANTHER" id="PTHR43586">
    <property type="entry name" value="CYSTEINE DESULFURASE"/>
    <property type="match status" value="1"/>
</dbReference>
<dbReference type="SUPFAM" id="SSF53383">
    <property type="entry name" value="PLP-dependent transferases"/>
    <property type="match status" value="1"/>
</dbReference>
<reference evidence="6 7" key="1">
    <citation type="submission" date="2023-07" db="EMBL/GenBank/DDBJ databases">
        <authorList>
            <person name="Girao M."/>
            <person name="Carvalho M.F."/>
        </authorList>
    </citation>
    <scope>NUCLEOTIDE SEQUENCE [LARGE SCALE GENOMIC DNA]</scope>
    <source>
        <strain evidence="6 7">66/93</strain>
    </source>
</reference>
<evidence type="ECO:0000256" key="2">
    <source>
        <dbReference type="ARBA" id="ARBA00022898"/>
    </source>
</evidence>
<comment type="similarity">
    <text evidence="3">Belongs to the class-V pyridoxal-phosphate-dependent aminotransferase family.</text>
</comment>
<evidence type="ECO:0000256" key="4">
    <source>
        <dbReference type="RuleBase" id="RU004504"/>
    </source>
</evidence>
<evidence type="ECO:0000259" key="5">
    <source>
        <dbReference type="Pfam" id="PF00266"/>
    </source>
</evidence>
<dbReference type="InterPro" id="IPR015421">
    <property type="entry name" value="PyrdxlP-dep_Trfase_major"/>
</dbReference>
<protein>
    <submittedName>
        <fullName evidence="6">Aminotransferase class V-fold PLP-dependent enzyme</fullName>
    </submittedName>
</protein>
<dbReference type="InterPro" id="IPR015424">
    <property type="entry name" value="PyrdxlP-dep_Trfase"/>
</dbReference>
<dbReference type="RefSeq" id="WP_330162296.1">
    <property type="nucleotide sequence ID" value="NZ_BAAAJA010000049.1"/>
</dbReference>
<dbReference type="Gene3D" id="3.90.1150.10">
    <property type="entry name" value="Aspartate Aminotransferase, domain 1"/>
    <property type="match status" value="1"/>
</dbReference>
<dbReference type="Pfam" id="PF00266">
    <property type="entry name" value="Aminotran_5"/>
    <property type="match status" value="1"/>
</dbReference>
<evidence type="ECO:0000313" key="6">
    <source>
        <dbReference type="EMBL" id="MEE2055548.1"/>
    </source>
</evidence>
<evidence type="ECO:0000256" key="1">
    <source>
        <dbReference type="ARBA" id="ARBA00001933"/>
    </source>
</evidence>
<name>A0ABU7L224_9ACTN</name>
<keyword evidence="2" id="KW-0663">Pyridoxal phosphate</keyword>
<dbReference type="EMBL" id="JAUUCC010000192">
    <property type="protein sequence ID" value="MEE2055548.1"/>
    <property type="molecule type" value="Genomic_DNA"/>
</dbReference>
<dbReference type="InterPro" id="IPR015422">
    <property type="entry name" value="PyrdxlP-dep_Trfase_small"/>
</dbReference>
<dbReference type="InterPro" id="IPR020578">
    <property type="entry name" value="Aminotrans_V_PyrdxlP_BS"/>
</dbReference>
<dbReference type="Proteomes" id="UP001348641">
    <property type="component" value="Unassembled WGS sequence"/>
</dbReference>
<keyword evidence="6" id="KW-0808">Transferase</keyword>
<dbReference type="PANTHER" id="PTHR43586:SF24">
    <property type="entry name" value="BLR4730 PROTEIN"/>
    <property type="match status" value="1"/>
</dbReference>
<proteinExistence type="inferred from homology"/>
<gene>
    <name evidence="6" type="ORF">Q8A49_34130</name>
</gene>
<comment type="cofactor">
    <cofactor evidence="1 4">
        <name>pyridoxal 5'-phosphate</name>
        <dbReference type="ChEBI" id="CHEBI:597326"/>
    </cofactor>
</comment>
<sequence>MGIDVGAVRADTPAVADLVHLNNAGSSLPPVPVVEAVVGHLRLEARVGGYEAAERAEGLVEGFYTAVARMLGARPEEVAFVESATRAWEAGFGAVRLEAGDRVLTTTSEYPSNALGLVKAARERGVRVEVVADGPEGVVDLGALERELGRGGVRLVALNHMPTHNGLVNPVQEVGALCRAAGAVFLLDACQSVGQWDLDVERLGCDLLTGTGRKFLRGPRGTGFLYARAGADLVEPAVVDVSSAHWVGEGEYRVRADARRFESFERSVAGQIGLGVAVDYAVALGLERVRERVGALAEYARERLGQVAGVRVLDRGPVRSGIVTFAVRGVPAEHVRAHLVGAGVNVSVARVWNQVWEPREGADEAVRASVHYFNTEEEVEVLVRQVKERQGRG</sequence>
<evidence type="ECO:0000313" key="7">
    <source>
        <dbReference type="Proteomes" id="UP001348641"/>
    </source>
</evidence>
<comment type="caution">
    <text evidence="6">The sequence shown here is derived from an EMBL/GenBank/DDBJ whole genome shotgun (WGS) entry which is preliminary data.</text>
</comment>
<accession>A0ABU7L224</accession>
<evidence type="ECO:0000256" key="3">
    <source>
        <dbReference type="RuleBase" id="RU004075"/>
    </source>
</evidence>
<keyword evidence="6" id="KW-0032">Aminotransferase</keyword>
<feature type="domain" description="Aminotransferase class V" evidence="5">
    <location>
        <begin position="20"/>
        <end position="382"/>
    </location>
</feature>
<dbReference type="GO" id="GO:0008483">
    <property type="term" value="F:transaminase activity"/>
    <property type="evidence" value="ECO:0007669"/>
    <property type="project" value="UniProtKB-KW"/>
</dbReference>
<dbReference type="PROSITE" id="PS00595">
    <property type="entry name" value="AA_TRANSFER_CLASS_5"/>
    <property type="match status" value="1"/>
</dbReference>